<feature type="signal peptide" evidence="1">
    <location>
        <begin position="1"/>
        <end position="23"/>
    </location>
</feature>
<protein>
    <submittedName>
        <fullName evidence="2">Uncharacterized protein</fullName>
    </submittedName>
</protein>
<reference evidence="2 3" key="1">
    <citation type="submission" date="2019-02" db="EMBL/GenBank/DDBJ databases">
        <title>Deep-cultivation of Planctomycetes and their phenomic and genomic characterization uncovers novel biology.</title>
        <authorList>
            <person name="Wiegand S."/>
            <person name="Jogler M."/>
            <person name="Boedeker C."/>
            <person name="Pinto D."/>
            <person name="Vollmers J."/>
            <person name="Rivas-Marin E."/>
            <person name="Kohn T."/>
            <person name="Peeters S.H."/>
            <person name="Heuer A."/>
            <person name="Rast P."/>
            <person name="Oberbeckmann S."/>
            <person name="Bunk B."/>
            <person name="Jeske O."/>
            <person name="Meyerdierks A."/>
            <person name="Storesund J.E."/>
            <person name="Kallscheuer N."/>
            <person name="Luecker S."/>
            <person name="Lage O.M."/>
            <person name="Pohl T."/>
            <person name="Merkel B.J."/>
            <person name="Hornburger P."/>
            <person name="Mueller R.-W."/>
            <person name="Bruemmer F."/>
            <person name="Labrenz M."/>
            <person name="Spormann A.M."/>
            <person name="Op Den Camp H."/>
            <person name="Overmann J."/>
            <person name="Amann R."/>
            <person name="Jetten M.S.M."/>
            <person name="Mascher T."/>
            <person name="Medema M.H."/>
            <person name="Devos D.P."/>
            <person name="Kaster A.-K."/>
            <person name="Ovreas L."/>
            <person name="Rohde M."/>
            <person name="Galperin M.Y."/>
            <person name="Jogler C."/>
        </authorList>
    </citation>
    <scope>NUCLEOTIDE SEQUENCE [LARGE SCALE GENOMIC DNA]</scope>
    <source>
        <strain evidence="2 3">CA85</strain>
    </source>
</reference>
<dbReference type="AlphaFoldDB" id="A0A5C5WZ99"/>
<organism evidence="2 3">
    <name type="scientific">Allorhodopirellula solitaria</name>
    <dbReference type="NCBI Taxonomy" id="2527987"/>
    <lineage>
        <taxon>Bacteria</taxon>
        <taxon>Pseudomonadati</taxon>
        <taxon>Planctomycetota</taxon>
        <taxon>Planctomycetia</taxon>
        <taxon>Pirellulales</taxon>
        <taxon>Pirellulaceae</taxon>
        <taxon>Allorhodopirellula</taxon>
    </lineage>
</organism>
<comment type="caution">
    <text evidence="2">The sequence shown here is derived from an EMBL/GenBank/DDBJ whole genome shotgun (WGS) entry which is preliminary data.</text>
</comment>
<gene>
    <name evidence="2" type="ORF">CA85_46840</name>
</gene>
<proteinExistence type="predicted"/>
<accession>A0A5C5WZ99</accession>
<evidence type="ECO:0000313" key="3">
    <source>
        <dbReference type="Proteomes" id="UP000318053"/>
    </source>
</evidence>
<evidence type="ECO:0000256" key="1">
    <source>
        <dbReference type="SAM" id="SignalP"/>
    </source>
</evidence>
<dbReference type="Proteomes" id="UP000318053">
    <property type="component" value="Unassembled WGS sequence"/>
</dbReference>
<keyword evidence="1" id="KW-0732">Signal</keyword>
<sequence length="56" mass="6244" precursor="true">MRLHLTVPFTLALLFATSQGVRAADLPPVDKRDDVKPRNVVFILTDDQGCFATMIE</sequence>
<dbReference type="EMBL" id="SJPK01000019">
    <property type="protein sequence ID" value="TWT55976.1"/>
    <property type="molecule type" value="Genomic_DNA"/>
</dbReference>
<evidence type="ECO:0000313" key="2">
    <source>
        <dbReference type="EMBL" id="TWT55976.1"/>
    </source>
</evidence>
<dbReference type="RefSeq" id="WP_186775128.1">
    <property type="nucleotide sequence ID" value="NZ_SJPK01000019.1"/>
</dbReference>
<feature type="chain" id="PRO_5022873843" evidence="1">
    <location>
        <begin position="24"/>
        <end position="56"/>
    </location>
</feature>
<keyword evidence="3" id="KW-1185">Reference proteome</keyword>
<name>A0A5C5WZ99_9BACT</name>